<dbReference type="AlphaFoldDB" id="A0ABD0RZB4"/>
<dbReference type="EMBL" id="JAMKFB020000001">
    <property type="protein sequence ID" value="KAL0203103.1"/>
    <property type="molecule type" value="Genomic_DNA"/>
</dbReference>
<protein>
    <submittedName>
        <fullName evidence="1">Uncharacterized protein</fullName>
    </submittedName>
</protein>
<organism evidence="1 2">
    <name type="scientific">Cirrhinus mrigala</name>
    <name type="common">Mrigala</name>
    <dbReference type="NCBI Taxonomy" id="683832"/>
    <lineage>
        <taxon>Eukaryota</taxon>
        <taxon>Metazoa</taxon>
        <taxon>Chordata</taxon>
        <taxon>Craniata</taxon>
        <taxon>Vertebrata</taxon>
        <taxon>Euteleostomi</taxon>
        <taxon>Actinopterygii</taxon>
        <taxon>Neopterygii</taxon>
        <taxon>Teleostei</taxon>
        <taxon>Ostariophysi</taxon>
        <taxon>Cypriniformes</taxon>
        <taxon>Cyprinidae</taxon>
        <taxon>Labeoninae</taxon>
        <taxon>Labeonini</taxon>
        <taxon>Cirrhinus</taxon>
    </lineage>
</organism>
<proteinExistence type="predicted"/>
<reference evidence="1 2" key="1">
    <citation type="submission" date="2024-05" db="EMBL/GenBank/DDBJ databases">
        <title>Genome sequencing and assembly of Indian major carp, Cirrhinus mrigala (Hamilton, 1822).</title>
        <authorList>
            <person name="Mohindra V."/>
            <person name="Chowdhury L.M."/>
            <person name="Lal K."/>
            <person name="Jena J.K."/>
        </authorList>
    </citation>
    <scope>NUCLEOTIDE SEQUENCE [LARGE SCALE GENOMIC DNA]</scope>
    <source>
        <strain evidence="1">CM1030</strain>
        <tissue evidence="1">Blood</tissue>
    </source>
</reference>
<name>A0ABD0RZB4_CIRMR</name>
<evidence type="ECO:0000313" key="1">
    <source>
        <dbReference type="EMBL" id="KAL0203103.1"/>
    </source>
</evidence>
<feature type="non-terminal residue" evidence="1">
    <location>
        <position position="54"/>
    </location>
</feature>
<accession>A0ABD0RZB4</accession>
<comment type="caution">
    <text evidence="1">The sequence shown here is derived from an EMBL/GenBank/DDBJ whole genome shotgun (WGS) entry which is preliminary data.</text>
</comment>
<dbReference type="Proteomes" id="UP001529510">
    <property type="component" value="Unassembled WGS sequence"/>
</dbReference>
<sequence length="54" mass="6058">CVSPAQDLPPVGHSAFRKLLFPLLHWCSYSTAAERPSAGQRLQRVHTAFLRLAR</sequence>
<keyword evidence="2" id="KW-1185">Reference proteome</keyword>
<evidence type="ECO:0000313" key="2">
    <source>
        <dbReference type="Proteomes" id="UP001529510"/>
    </source>
</evidence>
<gene>
    <name evidence="1" type="ORF">M9458_001121</name>
</gene>
<feature type="non-terminal residue" evidence="1">
    <location>
        <position position="1"/>
    </location>
</feature>